<keyword evidence="4" id="KW-0238">DNA-binding</keyword>
<dbReference type="GO" id="GO:0051775">
    <property type="term" value="P:response to redox state"/>
    <property type="evidence" value="ECO:0007669"/>
    <property type="project" value="InterPro"/>
</dbReference>
<dbReference type="SUPFAM" id="SSF51735">
    <property type="entry name" value="NAD(P)-binding Rossmann-fold domains"/>
    <property type="match status" value="1"/>
</dbReference>
<keyword evidence="5" id="KW-0804">Transcription</keyword>
<dbReference type="PANTHER" id="PTHR35786:SF1">
    <property type="entry name" value="REDOX-SENSING TRANSCRIPTIONAL REPRESSOR REX 1"/>
    <property type="match status" value="1"/>
</dbReference>
<protein>
    <submittedName>
        <fullName evidence="7">NADH/NAD ratio-sensing transcriptional regulator Rex</fullName>
    </submittedName>
</protein>
<reference evidence="7 8" key="1">
    <citation type="submission" date="2019-03" db="EMBL/GenBank/DDBJ databases">
        <title>Genomic Encyclopedia of Archaeal and Bacterial Type Strains, Phase II (KMG-II): from individual species to whole genera.</title>
        <authorList>
            <person name="Goeker M."/>
        </authorList>
    </citation>
    <scope>NUCLEOTIDE SEQUENCE [LARGE SCALE GENOMIC DNA]</scope>
    <source>
        <strain evidence="7 8">RL-C</strain>
    </source>
</reference>
<dbReference type="Gene3D" id="3.40.50.720">
    <property type="entry name" value="NAD(P)-binding Rossmann-like Domain"/>
    <property type="match status" value="1"/>
</dbReference>
<dbReference type="PANTHER" id="PTHR35786">
    <property type="entry name" value="REDOX-SENSING TRANSCRIPTIONAL REPRESSOR REX"/>
    <property type="match status" value="1"/>
</dbReference>
<gene>
    <name evidence="7" type="ORF">CLV25_10861</name>
</gene>
<dbReference type="InterPro" id="IPR022876">
    <property type="entry name" value="Tscrpt_rep_Rex"/>
</dbReference>
<dbReference type="OrthoDB" id="9784760at2"/>
<keyword evidence="3" id="KW-0805">Transcription regulation</keyword>
<dbReference type="Proteomes" id="UP000294830">
    <property type="component" value="Unassembled WGS sequence"/>
</dbReference>
<comment type="caution">
    <text evidence="7">The sequence shown here is derived from an EMBL/GenBank/DDBJ whole genome shotgun (WGS) entry which is preliminary data.</text>
</comment>
<keyword evidence="8" id="KW-1185">Reference proteome</keyword>
<dbReference type="AlphaFoldDB" id="A0A4R2EI06"/>
<accession>A0A4R2EI06</accession>
<evidence type="ECO:0000259" key="6">
    <source>
        <dbReference type="Pfam" id="PF02629"/>
    </source>
</evidence>
<sequence length="215" mass="23832">MNEKGYILTEEFRKRALRYLTYLKFQKVKGRNIFDINEISSELGYNKASVSNDLHLLGIYHLNNSIPIGIGIDAFESFLVVNRLSEAFLICNSKQAKKIIHAKELAQQGIKVVAAFDPSPNLEPYEIDAIKVLSADRIDSLSDRMHIQFMIIATEKEQAQHAANIAANAGAKAIINMSGVELVFPDGIAGINTNGIEKLEEDIAKIQALMASNTR</sequence>
<organism evidence="7 8">
    <name type="scientific">Acetobacteroides hydrogenigenes</name>
    <dbReference type="NCBI Taxonomy" id="979970"/>
    <lineage>
        <taxon>Bacteria</taxon>
        <taxon>Pseudomonadati</taxon>
        <taxon>Bacteroidota</taxon>
        <taxon>Bacteroidia</taxon>
        <taxon>Bacteroidales</taxon>
        <taxon>Rikenellaceae</taxon>
        <taxon>Acetobacteroides</taxon>
    </lineage>
</organism>
<evidence type="ECO:0000256" key="4">
    <source>
        <dbReference type="ARBA" id="ARBA00023125"/>
    </source>
</evidence>
<name>A0A4R2EI06_9BACT</name>
<dbReference type="GO" id="GO:0045892">
    <property type="term" value="P:negative regulation of DNA-templated transcription"/>
    <property type="evidence" value="ECO:0007669"/>
    <property type="project" value="InterPro"/>
</dbReference>
<dbReference type="RefSeq" id="WP_131839418.1">
    <property type="nucleotide sequence ID" value="NZ_SLWB01000008.1"/>
</dbReference>
<dbReference type="Pfam" id="PF02629">
    <property type="entry name" value="CoA_binding"/>
    <property type="match status" value="1"/>
</dbReference>
<evidence type="ECO:0000256" key="5">
    <source>
        <dbReference type="ARBA" id="ARBA00023163"/>
    </source>
</evidence>
<evidence type="ECO:0000256" key="3">
    <source>
        <dbReference type="ARBA" id="ARBA00023015"/>
    </source>
</evidence>
<keyword evidence="1" id="KW-0963">Cytoplasm</keyword>
<dbReference type="GO" id="GO:0003677">
    <property type="term" value="F:DNA binding"/>
    <property type="evidence" value="ECO:0007669"/>
    <property type="project" value="UniProtKB-KW"/>
</dbReference>
<evidence type="ECO:0000256" key="1">
    <source>
        <dbReference type="ARBA" id="ARBA00022490"/>
    </source>
</evidence>
<proteinExistence type="predicted"/>
<dbReference type="InterPro" id="IPR003781">
    <property type="entry name" value="CoA-bd"/>
</dbReference>
<evidence type="ECO:0000313" key="7">
    <source>
        <dbReference type="EMBL" id="TCN66722.1"/>
    </source>
</evidence>
<keyword evidence="2" id="KW-0678">Repressor</keyword>
<feature type="domain" description="CoA-binding" evidence="6">
    <location>
        <begin position="95"/>
        <end position="178"/>
    </location>
</feature>
<evidence type="ECO:0000313" key="8">
    <source>
        <dbReference type="Proteomes" id="UP000294830"/>
    </source>
</evidence>
<dbReference type="EMBL" id="SLWB01000008">
    <property type="protein sequence ID" value="TCN66722.1"/>
    <property type="molecule type" value="Genomic_DNA"/>
</dbReference>
<dbReference type="InterPro" id="IPR036291">
    <property type="entry name" value="NAD(P)-bd_dom_sf"/>
</dbReference>
<evidence type="ECO:0000256" key="2">
    <source>
        <dbReference type="ARBA" id="ARBA00022491"/>
    </source>
</evidence>